<evidence type="ECO:0000256" key="5">
    <source>
        <dbReference type="ARBA" id="ARBA00023002"/>
    </source>
</evidence>
<comment type="subcellular location">
    <subcellularLocation>
        <location evidence="1">Membrane</location>
        <topology evidence="1">Single-pass type II membrane protein</topology>
    </subcellularLocation>
</comment>
<keyword evidence="7" id="KW-0472">Membrane</keyword>
<dbReference type="PANTHER" id="PTHR43391:SF89">
    <property type="entry name" value="11-BETA-HYDROXYSTEROID DEHYDROGENASE 1A-RELATED"/>
    <property type="match status" value="1"/>
</dbReference>
<keyword evidence="10" id="KW-1185">Reference proteome</keyword>
<dbReference type="InterPro" id="IPR002347">
    <property type="entry name" value="SDR_fam"/>
</dbReference>
<dbReference type="GO" id="GO:0008202">
    <property type="term" value="P:steroid metabolic process"/>
    <property type="evidence" value="ECO:0007669"/>
    <property type="project" value="TreeGrafter"/>
</dbReference>
<dbReference type="GO" id="GO:0072582">
    <property type="term" value="F:17-beta-hydroxysteroid dehydrogenase (NADP+) activity"/>
    <property type="evidence" value="ECO:0007669"/>
    <property type="project" value="TreeGrafter"/>
</dbReference>
<feature type="transmembrane region" description="Helical" evidence="7">
    <location>
        <begin position="6"/>
        <end position="24"/>
    </location>
</feature>
<evidence type="ECO:0000313" key="10">
    <source>
        <dbReference type="Proteomes" id="UP001187471"/>
    </source>
</evidence>
<dbReference type="Gene3D" id="3.40.50.720">
    <property type="entry name" value="NAD(P)-binding Rossmann-like Domain"/>
    <property type="match status" value="1"/>
</dbReference>
<evidence type="ECO:0000259" key="8">
    <source>
        <dbReference type="SMART" id="SM00822"/>
    </source>
</evidence>
<evidence type="ECO:0000256" key="2">
    <source>
        <dbReference type="ARBA" id="ARBA00006484"/>
    </source>
</evidence>
<accession>A0AA88UR66</accession>
<dbReference type="PRINTS" id="PR00080">
    <property type="entry name" value="SDRFAMILY"/>
</dbReference>
<name>A0AA88UR66_9ASTE</name>
<dbReference type="InterPro" id="IPR036291">
    <property type="entry name" value="NAD(P)-bd_dom_sf"/>
</dbReference>
<dbReference type="SUPFAM" id="SSF51735">
    <property type="entry name" value="NAD(P)-binding Rossmann-fold domains"/>
    <property type="match status" value="1"/>
</dbReference>
<dbReference type="EMBL" id="JAVXUO010001215">
    <property type="protein sequence ID" value="KAK2984707.1"/>
    <property type="molecule type" value="Genomic_DNA"/>
</dbReference>
<sequence>MDLINGFLNLVAPPFTFFTLMLLLPPFQLFKLFLSTLRSLFSEDLTGKVVLITGASSGIGEHLAYEYARRGACLALAARRENRLREVADNAREIGAPDVIAVRADVANVDDCKRFVEQSVNHFGRLDHLVNNAGIMSVSMFDDADDVTIFKAIMDVNFWGTVYTTRFAAPHLRSSGGKIIVLSSAASWLPMPRLSFYNASKAAIAQFFETLRVEMPEVHITLVTPGFIESELTQGKYLNRGGKLILDPEMRDVQVSLIPVQRVEDCAKAIVSRAARGERYVTEPKWFRVTYFWKLFFPELVEWTYRLLFLTKVGDSSTETISKKLLDLTGAHRILYPESIQQPDMKRE</sequence>
<dbReference type="PROSITE" id="PS00061">
    <property type="entry name" value="ADH_SHORT"/>
    <property type="match status" value="1"/>
</dbReference>
<dbReference type="GO" id="GO:0016020">
    <property type="term" value="C:membrane"/>
    <property type="evidence" value="ECO:0007669"/>
    <property type="project" value="UniProtKB-SubCell"/>
</dbReference>
<evidence type="ECO:0000313" key="9">
    <source>
        <dbReference type="EMBL" id="KAK2984707.1"/>
    </source>
</evidence>
<reference evidence="9" key="1">
    <citation type="submission" date="2022-12" db="EMBL/GenBank/DDBJ databases">
        <title>Draft genome assemblies for two species of Escallonia (Escalloniales).</title>
        <authorList>
            <person name="Chanderbali A."/>
            <person name="Dervinis C."/>
            <person name="Anghel I."/>
            <person name="Soltis D."/>
            <person name="Soltis P."/>
            <person name="Zapata F."/>
        </authorList>
    </citation>
    <scope>NUCLEOTIDE SEQUENCE</scope>
    <source>
        <strain evidence="9">UCBG92.1500</strain>
        <tissue evidence="9">Leaf</tissue>
    </source>
</reference>
<evidence type="ECO:0000256" key="3">
    <source>
        <dbReference type="ARBA" id="ARBA00022857"/>
    </source>
</evidence>
<dbReference type="AlphaFoldDB" id="A0AA88UR66"/>
<comment type="caution">
    <text evidence="9">The sequence shown here is derived from an EMBL/GenBank/DDBJ whole genome shotgun (WGS) entry which is preliminary data.</text>
</comment>
<keyword evidence="4" id="KW-0735">Signal-anchor</keyword>
<dbReference type="SMART" id="SM00822">
    <property type="entry name" value="PKS_KR"/>
    <property type="match status" value="1"/>
</dbReference>
<dbReference type="InterPro" id="IPR020904">
    <property type="entry name" value="Sc_DH/Rdtase_CS"/>
</dbReference>
<keyword evidence="7" id="KW-0812">Transmembrane</keyword>
<organism evidence="9 10">
    <name type="scientific">Escallonia rubra</name>
    <dbReference type="NCBI Taxonomy" id="112253"/>
    <lineage>
        <taxon>Eukaryota</taxon>
        <taxon>Viridiplantae</taxon>
        <taxon>Streptophyta</taxon>
        <taxon>Embryophyta</taxon>
        <taxon>Tracheophyta</taxon>
        <taxon>Spermatophyta</taxon>
        <taxon>Magnoliopsida</taxon>
        <taxon>eudicotyledons</taxon>
        <taxon>Gunneridae</taxon>
        <taxon>Pentapetalae</taxon>
        <taxon>asterids</taxon>
        <taxon>campanulids</taxon>
        <taxon>Escalloniales</taxon>
        <taxon>Escalloniaceae</taxon>
        <taxon>Escallonia</taxon>
    </lineage>
</organism>
<keyword evidence="3" id="KW-0521">NADP</keyword>
<evidence type="ECO:0000256" key="7">
    <source>
        <dbReference type="SAM" id="Phobius"/>
    </source>
</evidence>
<keyword evidence="7" id="KW-1133">Transmembrane helix</keyword>
<evidence type="ECO:0000256" key="1">
    <source>
        <dbReference type="ARBA" id="ARBA00004606"/>
    </source>
</evidence>
<protein>
    <recommendedName>
        <fullName evidence="8">Ketoreductase domain-containing protein</fullName>
    </recommendedName>
</protein>
<evidence type="ECO:0000256" key="6">
    <source>
        <dbReference type="RuleBase" id="RU000363"/>
    </source>
</evidence>
<comment type="similarity">
    <text evidence="2 6">Belongs to the short-chain dehydrogenases/reductases (SDR) family.</text>
</comment>
<gene>
    <name evidence="9" type="ORF">RJ640_014044</name>
</gene>
<proteinExistence type="inferred from homology"/>
<dbReference type="InterPro" id="IPR057326">
    <property type="entry name" value="KR_dom"/>
</dbReference>
<dbReference type="NCBIfam" id="NF004825">
    <property type="entry name" value="PRK06181.1"/>
    <property type="match status" value="1"/>
</dbReference>
<dbReference type="GO" id="GO:0005829">
    <property type="term" value="C:cytosol"/>
    <property type="evidence" value="ECO:0007669"/>
    <property type="project" value="TreeGrafter"/>
</dbReference>
<feature type="domain" description="Ketoreductase" evidence="8">
    <location>
        <begin position="48"/>
        <end position="231"/>
    </location>
</feature>
<dbReference type="Proteomes" id="UP001187471">
    <property type="component" value="Unassembled WGS sequence"/>
</dbReference>
<dbReference type="PRINTS" id="PR00081">
    <property type="entry name" value="GDHRDH"/>
</dbReference>
<dbReference type="Pfam" id="PF00106">
    <property type="entry name" value="adh_short"/>
    <property type="match status" value="1"/>
</dbReference>
<evidence type="ECO:0000256" key="4">
    <source>
        <dbReference type="ARBA" id="ARBA00022968"/>
    </source>
</evidence>
<keyword evidence="5" id="KW-0560">Oxidoreductase</keyword>
<dbReference type="PANTHER" id="PTHR43391">
    <property type="entry name" value="RETINOL DEHYDROGENASE-RELATED"/>
    <property type="match status" value="1"/>
</dbReference>